<comment type="caution">
    <text evidence="2">The sequence shown here is derived from an EMBL/GenBank/DDBJ whole genome shotgun (WGS) entry which is preliminary data.</text>
</comment>
<gene>
    <name evidence="2" type="ORF">JF74_01370</name>
</gene>
<dbReference type="AlphaFoldDB" id="A0A0F4LJI0"/>
<evidence type="ECO:0000313" key="2">
    <source>
        <dbReference type="EMBL" id="KJY58468.1"/>
    </source>
</evidence>
<dbReference type="SUPFAM" id="SSF143120">
    <property type="entry name" value="YefM-like"/>
    <property type="match status" value="1"/>
</dbReference>
<dbReference type="EMBL" id="JXLI01000004">
    <property type="protein sequence ID" value="KJY58468.1"/>
    <property type="molecule type" value="Genomic_DNA"/>
</dbReference>
<proteinExistence type="inferred from homology"/>
<dbReference type="HOGENOM" id="CLU_166037_2_0_9"/>
<dbReference type="RefSeq" id="WP_244885250.1">
    <property type="nucleotide sequence ID" value="NZ_JBHTMT010000010.1"/>
</dbReference>
<evidence type="ECO:0000313" key="3">
    <source>
        <dbReference type="Proteomes" id="UP000033531"/>
    </source>
</evidence>
<name>A0A0F4LJI0_9LACO</name>
<protein>
    <submittedName>
        <fullName evidence="2">Prevent-host-death family antitoxin</fullName>
    </submittedName>
</protein>
<dbReference type="STRING" id="1218507.JF74_01370"/>
<organism evidence="2 3">
    <name type="scientific">Lactobacillus melliventris</name>
    <dbReference type="NCBI Taxonomy" id="1218507"/>
    <lineage>
        <taxon>Bacteria</taxon>
        <taxon>Bacillati</taxon>
        <taxon>Bacillota</taxon>
        <taxon>Bacilli</taxon>
        <taxon>Lactobacillales</taxon>
        <taxon>Lactobacillaceae</taxon>
        <taxon>Lactobacillus</taxon>
    </lineage>
</organism>
<reference evidence="2 3" key="1">
    <citation type="submission" date="2015-01" db="EMBL/GenBank/DDBJ databases">
        <title>Comparative genomics of the lactic acid bacteria isolated from the honey bee gut.</title>
        <authorList>
            <person name="Ellegaard K.M."/>
            <person name="Tamarit D."/>
            <person name="Javelind E."/>
            <person name="Olofsson T."/>
            <person name="Andersson S.G."/>
            <person name="Vasquez A."/>
        </authorList>
    </citation>
    <scope>NUCLEOTIDE SEQUENCE [LARGE SCALE GENOMIC DNA]</scope>
    <source>
        <strain evidence="2 3">Hma8</strain>
    </source>
</reference>
<evidence type="ECO:0000256" key="1">
    <source>
        <dbReference type="ARBA" id="ARBA00009981"/>
    </source>
</evidence>
<dbReference type="NCBIfam" id="TIGR01552">
    <property type="entry name" value="phd_fam"/>
    <property type="match status" value="1"/>
</dbReference>
<dbReference type="InterPro" id="IPR036165">
    <property type="entry name" value="YefM-like_sf"/>
</dbReference>
<accession>A0A0F4LJI0</accession>
<dbReference type="PATRIC" id="fig|1218507.3.peg.295"/>
<comment type="similarity">
    <text evidence="1">Belongs to the phD/YefM antitoxin family.</text>
</comment>
<dbReference type="Proteomes" id="UP000033531">
    <property type="component" value="Unassembled WGS sequence"/>
</dbReference>
<sequence length="84" mass="9835">MLQIRPVSELRNYNKVLDKVKKDNPVFLTKNGYGKFALIDIEKYDEFTTALELVKKLKNQSTIILMKLKENYLANVLIKIIKSF</sequence>